<feature type="compositionally biased region" description="Polar residues" evidence="1">
    <location>
        <begin position="116"/>
        <end position="130"/>
    </location>
</feature>
<dbReference type="InterPro" id="IPR056564">
    <property type="entry name" value="Ig-like_KY"/>
</dbReference>
<evidence type="ECO:0000313" key="4">
    <source>
        <dbReference type="Ensembl" id="ENSORLP00020028684.1"/>
    </source>
</evidence>
<reference evidence="4 5" key="2">
    <citation type="submission" date="2017-04" db="EMBL/GenBank/DDBJ databases">
        <title>CpG methylation of centromeres and impact of large insertions on vertebrate speciation.</title>
        <authorList>
            <person name="Ichikawa K."/>
            <person name="Yoshimura J."/>
            <person name="Morishita S."/>
        </authorList>
    </citation>
    <scope>NUCLEOTIDE SEQUENCE</scope>
    <source>
        <strain evidence="4 5">HNI</strain>
    </source>
</reference>
<organism evidence="4 5">
    <name type="scientific">Oryzias latipes</name>
    <name type="common">Japanese rice fish</name>
    <name type="synonym">Japanese killifish</name>
    <dbReference type="NCBI Taxonomy" id="8090"/>
    <lineage>
        <taxon>Eukaryota</taxon>
        <taxon>Metazoa</taxon>
        <taxon>Chordata</taxon>
        <taxon>Craniata</taxon>
        <taxon>Vertebrata</taxon>
        <taxon>Euteleostomi</taxon>
        <taxon>Actinopterygii</taxon>
        <taxon>Neopterygii</taxon>
        <taxon>Teleostei</taxon>
        <taxon>Neoteleostei</taxon>
        <taxon>Acanthomorphata</taxon>
        <taxon>Ovalentaria</taxon>
        <taxon>Atherinomorphae</taxon>
        <taxon>Beloniformes</taxon>
        <taxon>Adrianichthyidae</taxon>
        <taxon>Oryziinae</taxon>
        <taxon>Oryzias</taxon>
    </lineage>
</organism>
<dbReference type="Pfam" id="PF01841">
    <property type="entry name" value="Transglut_core"/>
    <property type="match status" value="1"/>
</dbReference>
<feature type="domain" description="KY-like immunoglobulin-like" evidence="3">
    <location>
        <begin position="383"/>
        <end position="509"/>
    </location>
</feature>
<accession>A0A3P9M6V2</accession>
<feature type="domain" description="KY-like immunoglobulin-like" evidence="3">
    <location>
        <begin position="535"/>
        <end position="627"/>
    </location>
</feature>
<dbReference type="InterPro" id="IPR038765">
    <property type="entry name" value="Papain-like_cys_pep_sf"/>
</dbReference>
<dbReference type="PANTHER" id="PTHR46333:SF4">
    <property type="entry name" value="TRANSGLUTAMINASE-LIKE DOMAIN-CONTAINING PROTEIN"/>
    <property type="match status" value="1"/>
</dbReference>
<feature type="region of interest" description="Disordered" evidence="1">
    <location>
        <begin position="103"/>
        <end position="160"/>
    </location>
</feature>
<evidence type="ECO:0000313" key="5">
    <source>
        <dbReference type="Proteomes" id="UP000265180"/>
    </source>
</evidence>
<protein>
    <submittedName>
        <fullName evidence="4">Kyphoscoliosis peptidase</fullName>
    </submittedName>
</protein>
<dbReference type="SUPFAM" id="SSF54001">
    <property type="entry name" value="Cysteine proteinases"/>
    <property type="match status" value="1"/>
</dbReference>
<dbReference type="Proteomes" id="UP000265180">
    <property type="component" value="Chromosome 22"/>
</dbReference>
<reference key="1">
    <citation type="journal article" date="2007" name="Nature">
        <title>The medaka draft genome and insights into vertebrate genome evolution.</title>
        <authorList>
            <person name="Kasahara M."/>
            <person name="Naruse K."/>
            <person name="Sasaki S."/>
            <person name="Nakatani Y."/>
            <person name="Qu W."/>
            <person name="Ahsan B."/>
            <person name="Yamada T."/>
            <person name="Nagayasu Y."/>
            <person name="Doi K."/>
            <person name="Kasai Y."/>
            <person name="Jindo T."/>
            <person name="Kobayashi D."/>
            <person name="Shimada A."/>
            <person name="Toyoda A."/>
            <person name="Kuroki Y."/>
            <person name="Fujiyama A."/>
            <person name="Sasaki T."/>
            <person name="Shimizu A."/>
            <person name="Asakawa S."/>
            <person name="Shimizu N."/>
            <person name="Hashimoto S."/>
            <person name="Yang J."/>
            <person name="Lee Y."/>
            <person name="Matsushima K."/>
            <person name="Sugano S."/>
            <person name="Sakaizumi M."/>
            <person name="Narita T."/>
            <person name="Ohishi K."/>
            <person name="Haga S."/>
            <person name="Ohta F."/>
            <person name="Nomoto H."/>
            <person name="Nogata K."/>
            <person name="Morishita T."/>
            <person name="Endo T."/>
            <person name="Shin-I T."/>
            <person name="Takeda H."/>
            <person name="Morishita S."/>
            <person name="Kohara Y."/>
        </authorList>
    </citation>
    <scope>NUCLEOTIDE SEQUENCE [LARGE SCALE GENOMIC DNA]</scope>
    <source>
        <strain>Hd-rR</strain>
    </source>
</reference>
<dbReference type="InterPro" id="IPR002931">
    <property type="entry name" value="Transglutaminase-like"/>
</dbReference>
<feature type="domain" description="KY-like immunoglobulin-like" evidence="3">
    <location>
        <begin position="654"/>
        <end position="749"/>
    </location>
</feature>
<feature type="domain" description="Transglutaminase-like" evidence="2">
    <location>
        <begin position="197"/>
        <end position="333"/>
    </location>
</feature>
<dbReference type="Gene3D" id="3.10.620.30">
    <property type="match status" value="1"/>
</dbReference>
<dbReference type="Ensembl" id="ENSORLT00020031741.1">
    <property type="protein sequence ID" value="ENSORLP00020028684.1"/>
    <property type="gene ID" value="ENSORLG00020012288.1"/>
</dbReference>
<feature type="region of interest" description="Disordered" evidence="1">
    <location>
        <begin position="32"/>
        <end position="52"/>
    </location>
</feature>
<name>A0A3P9M6V2_ORYLA</name>
<evidence type="ECO:0000259" key="3">
    <source>
        <dbReference type="Pfam" id="PF23265"/>
    </source>
</evidence>
<feature type="compositionally biased region" description="Polar residues" evidence="1">
    <location>
        <begin position="43"/>
        <end position="52"/>
    </location>
</feature>
<proteinExistence type="predicted"/>
<evidence type="ECO:0000259" key="2">
    <source>
        <dbReference type="Pfam" id="PF01841"/>
    </source>
</evidence>
<dbReference type="PANTHER" id="PTHR46333">
    <property type="entry name" value="CYTOKINESIS PROTEIN 3"/>
    <property type="match status" value="1"/>
</dbReference>
<dbReference type="InterPro" id="IPR052557">
    <property type="entry name" value="CAP/Cytokinesis_protein"/>
</dbReference>
<reference evidence="4" key="3">
    <citation type="submission" date="2025-08" db="UniProtKB">
        <authorList>
            <consortium name="Ensembl"/>
        </authorList>
    </citation>
    <scope>IDENTIFICATION</scope>
    <source>
        <strain evidence="4">HNI</strain>
    </source>
</reference>
<dbReference type="AlphaFoldDB" id="A0A3P9M6V2"/>
<sequence>MSADVAIQKFSFPFTRAVKLSVEEKATCTQVKSSELCEPKESPTVNKPSHATGSSALVHDEAQKQGSTKLLPEADMAGGLVSACDDAAQCAVVSSQSMCMSVKEESEDQRPAAKRQLSSESAARTVTTVKKSAVRKEVDQPRQARSRIQPAPCAAVDGKRKRRKDLFSSSEVFHRIDSRVIRTGLELKERHVYDVKTIVHSITRESRNELDRLRAIWVWLCHNIEYDVSGYLGRSEKLSSLEEVIAAGRGVCCSYSSLCMEMCRSAWTLPGFKGRMNRQFRSNPRQEVGIECQEVPGHSKGVGYRQGQSLRHVKSDHLWNAVLLGGQWFLLDACWGAGRVDMEHESFVRRFDDFYFLTDPEEFIESHFPEEEKWQLLDTPIILEDFEKRVFKTSAFFTLGLRLINPHHFHIVTDDGEANVSIGFSSPTTFTYEITQHRDLLHCGALEQKESSSSSFGILTVSHRSMNLQLLPPATGSYDCKVFARHEKASTPLVWVCSFTVECPAPRAMEVIPENPYLSWGMQPVAASLGVADCSQSREVAEVDKGVFDLVLKTSRPLMVLCELVHPQMEAALAKRCLATQIQPDILLCHILCPFPGFYRLSVFVRDYEKSDLKFQNAANFLLHCKGKVFHVDELFPPNLGSACGPGTRTAQAGLSKFSHNASVVSTQQGKCNITFHNQRDLELHCTLSREENKAPAVPLSRHLLCTYTDTKVTVSISLPEVGVYRLGLYARIGPGGEFSPMCDFVLRNSCALPGPPFPCLYSAWRKGCVLFEPRAGLLDPLSTVHFRVRVPGALRVSVVGETRTDLTLNKSRVWEGEVFTGDAPQRLKLAACFRESDDMAVLMTFDTKQLESKD</sequence>
<evidence type="ECO:0000256" key="1">
    <source>
        <dbReference type="SAM" id="MobiDB-lite"/>
    </source>
</evidence>
<dbReference type="Pfam" id="PF23265">
    <property type="entry name" value="Ig-like_KY"/>
    <property type="match status" value="3"/>
</dbReference>
<reference evidence="4" key="4">
    <citation type="submission" date="2025-09" db="UniProtKB">
        <authorList>
            <consortium name="Ensembl"/>
        </authorList>
    </citation>
    <scope>IDENTIFICATION</scope>
    <source>
        <strain evidence="4">HNI</strain>
    </source>
</reference>